<dbReference type="Proteomes" id="UP000663722">
    <property type="component" value="Chromosome"/>
</dbReference>
<gene>
    <name evidence="1" type="ORF">dnm_077090</name>
</gene>
<protein>
    <submittedName>
        <fullName evidence="1">Uncharacterized protein</fullName>
    </submittedName>
</protein>
<evidence type="ECO:0000313" key="2">
    <source>
        <dbReference type="Proteomes" id="UP000663722"/>
    </source>
</evidence>
<dbReference type="RefSeq" id="WP_207679331.1">
    <property type="nucleotide sequence ID" value="NZ_CP061800.1"/>
</dbReference>
<reference evidence="1" key="1">
    <citation type="journal article" date="2021" name="Microb. Physiol.">
        <title>Proteogenomic Insights into the Physiology of Marine, Sulfate-Reducing, Filamentous Desulfonema limicola and Desulfonema magnum.</title>
        <authorList>
            <person name="Schnaars V."/>
            <person name="Wohlbrand L."/>
            <person name="Scheve S."/>
            <person name="Hinrichs C."/>
            <person name="Reinhardt R."/>
            <person name="Rabus R."/>
        </authorList>
    </citation>
    <scope>NUCLEOTIDE SEQUENCE</scope>
    <source>
        <strain evidence="1">4be13</strain>
    </source>
</reference>
<accession>A0A975BUA8</accession>
<organism evidence="1 2">
    <name type="scientific">Desulfonema magnum</name>
    <dbReference type="NCBI Taxonomy" id="45655"/>
    <lineage>
        <taxon>Bacteria</taxon>
        <taxon>Pseudomonadati</taxon>
        <taxon>Thermodesulfobacteriota</taxon>
        <taxon>Desulfobacteria</taxon>
        <taxon>Desulfobacterales</taxon>
        <taxon>Desulfococcaceae</taxon>
        <taxon>Desulfonema</taxon>
    </lineage>
</organism>
<evidence type="ECO:0000313" key="1">
    <source>
        <dbReference type="EMBL" id="QTA91637.1"/>
    </source>
</evidence>
<name>A0A975BUA8_9BACT</name>
<proteinExistence type="predicted"/>
<dbReference type="KEGG" id="dmm:dnm_077090"/>
<keyword evidence="2" id="KW-1185">Reference proteome</keyword>
<dbReference type="EMBL" id="CP061800">
    <property type="protein sequence ID" value="QTA91637.1"/>
    <property type="molecule type" value="Genomic_DNA"/>
</dbReference>
<sequence>MNPSLNEMSPLRELLKTHEDWLMKRLLHYAKRVIDIGDGASVEEAWRRCVRGLSGALIKGLKTRYPDFEFRQGDHFRDDPLCAFMVNTAARHRERGISLEMFQGLFIYYKEAWLSKLQKVL</sequence>
<dbReference type="AlphaFoldDB" id="A0A975BUA8"/>